<feature type="active site" description="Glycyl thioester intermediate" evidence="3">
    <location>
        <position position="91"/>
    </location>
</feature>
<dbReference type="SMART" id="SM00212">
    <property type="entry name" value="UBCc"/>
    <property type="match status" value="1"/>
</dbReference>
<keyword evidence="4" id="KW-0547">Nucleotide-binding</keyword>
<dbReference type="Proteomes" id="UP000076420">
    <property type="component" value="Unassembled WGS sequence"/>
</dbReference>
<evidence type="ECO:0000259" key="5">
    <source>
        <dbReference type="PROSITE" id="PS50127"/>
    </source>
</evidence>
<name>A0A2C9JPT6_BIOGL</name>
<comment type="similarity">
    <text evidence="4">Belongs to the ubiquitin-conjugating enzyme family.</text>
</comment>
<dbReference type="SUPFAM" id="SSF54495">
    <property type="entry name" value="UBC-like"/>
    <property type="match status" value="1"/>
</dbReference>
<dbReference type="InterPro" id="IPR000608">
    <property type="entry name" value="UBC"/>
</dbReference>
<evidence type="ECO:0000256" key="3">
    <source>
        <dbReference type="PROSITE-ProRule" id="PRU10133"/>
    </source>
</evidence>
<reference evidence="6" key="1">
    <citation type="submission" date="2020-05" db="UniProtKB">
        <authorList>
            <consortium name="EnsemblMetazoa"/>
        </authorList>
    </citation>
    <scope>IDENTIFICATION</scope>
    <source>
        <strain evidence="6">BB02</strain>
    </source>
</reference>
<accession>A0A2C9JPT6</accession>
<evidence type="ECO:0000256" key="4">
    <source>
        <dbReference type="RuleBase" id="RU362109"/>
    </source>
</evidence>
<dbReference type="Gene3D" id="3.10.110.10">
    <property type="entry name" value="Ubiquitin Conjugating Enzyme"/>
    <property type="match status" value="1"/>
</dbReference>
<dbReference type="GO" id="GO:0005524">
    <property type="term" value="F:ATP binding"/>
    <property type="evidence" value="ECO:0007669"/>
    <property type="project" value="UniProtKB-UniRule"/>
</dbReference>
<dbReference type="Pfam" id="PF00179">
    <property type="entry name" value="UQ_con"/>
    <property type="match status" value="1"/>
</dbReference>
<evidence type="ECO:0000313" key="7">
    <source>
        <dbReference type="Proteomes" id="UP000076420"/>
    </source>
</evidence>
<dbReference type="KEGG" id="bgt:106062838"/>
<dbReference type="EnsemblMetazoa" id="BGLB005994-RB">
    <property type="protein sequence ID" value="BGLB005994-PB"/>
    <property type="gene ID" value="BGLB005994"/>
</dbReference>
<feature type="domain" description="UBC core" evidence="5">
    <location>
        <begin position="3"/>
        <end position="152"/>
    </location>
</feature>
<evidence type="ECO:0000256" key="2">
    <source>
        <dbReference type="ARBA" id="ARBA00022786"/>
    </source>
</evidence>
<sequence>MWNAVKELSKLTTNVYKLTIGQVVIEEIGDSTNLGDFHFYIAVTPKEGCYQGASYRFKVEVPSHYPFKAPYVNCLNKIYHPNIDIDDGGVCVSLLDRDWQPEVGLDGCIMAVLFLFYHPNVQDALSTAFDGGPMDETEFHNNVRASLRGEAIDGVLFDKLLDEDCNFTTEDSKPEYNTGSENTKTGADRMKGITEYRHMSNNGSFRTNSAFMKNIQNTENLKSNINNVVMLKHDTNVNIESLQNSHNIDVMEYLNHAKGVAAVDENDNGRKHIRDINKNGSVTT</sequence>
<dbReference type="AlphaFoldDB" id="A0A2C9JPT6"/>
<dbReference type="VEuPathDB" id="VectorBase:BGLB005994"/>
<evidence type="ECO:0000313" key="6">
    <source>
        <dbReference type="EnsemblMetazoa" id="BGLB005994-PB"/>
    </source>
</evidence>
<gene>
    <name evidence="6" type="primary">106062838</name>
</gene>
<dbReference type="CDD" id="cd23794">
    <property type="entry name" value="UBCc_UBE2F_UBE2M"/>
    <property type="match status" value="1"/>
</dbReference>
<protein>
    <recommendedName>
        <fullName evidence="5">UBC core domain-containing protein</fullName>
    </recommendedName>
</protein>
<evidence type="ECO:0000256" key="1">
    <source>
        <dbReference type="ARBA" id="ARBA00022679"/>
    </source>
</evidence>
<organism evidence="6 7">
    <name type="scientific">Biomphalaria glabrata</name>
    <name type="common">Bloodfluke planorb</name>
    <name type="synonym">Freshwater snail</name>
    <dbReference type="NCBI Taxonomy" id="6526"/>
    <lineage>
        <taxon>Eukaryota</taxon>
        <taxon>Metazoa</taxon>
        <taxon>Spiralia</taxon>
        <taxon>Lophotrochozoa</taxon>
        <taxon>Mollusca</taxon>
        <taxon>Gastropoda</taxon>
        <taxon>Heterobranchia</taxon>
        <taxon>Euthyneura</taxon>
        <taxon>Panpulmonata</taxon>
        <taxon>Hygrophila</taxon>
        <taxon>Lymnaeoidea</taxon>
        <taxon>Planorbidae</taxon>
        <taxon>Biomphalaria</taxon>
    </lineage>
</organism>
<proteinExistence type="inferred from homology"/>
<dbReference type="PROSITE" id="PS00183">
    <property type="entry name" value="UBC_1"/>
    <property type="match status" value="1"/>
</dbReference>
<keyword evidence="1" id="KW-0808">Transferase</keyword>
<dbReference type="STRING" id="6526.A0A2C9JPT6"/>
<keyword evidence="4" id="KW-0067">ATP-binding</keyword>
<dbReference type="PANTHER" id="PTHR24068">
    <property type="entry name" value="UBIQUITIN-CONJUGATING ENZYME E2"/>
    <property type="match status" value="1"/>
</dbReference>
<keyword evidence="2 4" id="KW-0833">Ubl conjugation pathway</keyword>
<dbReference type="PROSITE" id="PS50127">
    <property type="entry name" value="UBC_2"/>
    <property type="match status" value="1"/>
</dbReference>
<dbReference type="GO" id="GO:0016740">
    <property type="term" value="F:transferase activity"/>
    <property type="evidence" value="ECO:0007669"/>
    <property type="project" value="UniProtKB-KW"/>
</dbReference>
<dbReference type="InterPro" id="IPR023313">
    <property type="entry name" value="UBQ-conjugating_AS"/>
</dbReference>
<dbReference type="InterPro" id="IPR016135">
    <property type="entry name" value="UBQ-conjugating_enzyme/RWD"/>
</dbReference>
<dbReference type="VEuPathDB" id="VectorBase:BGLAX_048744"/>
<dbReference type="OrthoDB" id="9978460at2759"/>
<dbReference type="RefSeq" id="XP_013076599.2">
    <property type="nucleotide sequence ID" value="XM_013221145.2"/>
</dbReference>